<evidence type="ECO:0000313" key="2">
    <source>
        <dbReference type="EMBL" id="CAG2154150.1"/>
    </source>
</evidence>
<keyword evidence="3" id="KW-1185">Reference proteome</keyword>
<dbReference type="RefSeq" id="WP_211955536.1">
    <property type="nucleotide sequence ID" value="NZ_CAJPVI010000030.1"/>
</dbReference>
<protein>
    <recommendedName>
        <fullName evidence="1">ChsH2 C-terminal OB-fold domain-containing protein</fullName>
    </recommendedName>
</protein>
<dbReference type="EMBL" id="CAJPVI010000030">
    <property type="protein sequence ID" value="CAG2154150.1"/>
    <property type="molecule type" value="Genomic_DNA"/>
</dbReference>
<gene>
    <name evidence="2" type="ORF">LMG26411_04555</name>
</gene>
<dbReference type="SUPFAM" id="SSF50249">
    <property type="entry name" value="Nucleic acid-binding proteins"/>
    <property type="match status" value="1"/>
</dbReference>
<dbReference type="PANTHER" id="PTHR34075:SF5">
    <property type="entry name" value="BLR3430 PROTEIN"/>
    <property type="match status" value="1"/>
</dbReference>
<name>A0ABM8TLW2_9BURK</name>
<sequence>MDNAKLIQMLPAITDANRGFWEGTLAGQLRLQYGDSGIAQFPEYPVDRVTLSDKLEWRAASGRATLWSWVVMHQRYFAAFADEGPYLVAFVQLEEGPFMMSTIVNPPEELECGLPLEVVFEKLSEDRAIPKFKVVNQ</sequence>
<evidence type="ECO:0000259" key="1">
    <source>
        <dbReference type="Pfam" id="PF01796"/>
    </source>
</evidence>
<reference evidence="2 3" key="1">
    <citation type="submission" date="2021-03" db="EMBL/GenBank/DDBJ databases">
        <authorList>
            <person name="Peeters C."/>
        </authorList>
    </citation>
    <scope>NUCLEOTIDE SEQUENCE [LARGE SCALE GENOMIC DNA]</scope>
    <source>
        <strain evidence="2 3">LMG 26411</strain>
    </source>
</reference>
<organism evidence="2 3">
    <name type="scientific">Cupriavidus numazuensis</name>
    <dbReference type="NCBI Taxonomy" id="221992"/>
    <lineage>
        <taxon>Bacteria</taxon>
        <taxon>Pseudomonadati</taxon>
        <taxon>Pseudomonadota</taxon>
        <taxon>Betaproteobacteria</taxon>
        <taxon>Burkholderiales</taxon>
        <taxon>Burkholderiaceae</taxon>
        <taxon>Cupriavidus</taxon>
    </lineage>
</organism>
<proteinExistence type="predicted"/>
<accession>A0ABM8TLW2</accession>
<feature type="domain" description="ChsH2 C-terminal OB-fold" evidence="1">
    <location>
        <begin position="57"/>
        <end position="121"/>
    </location>
</feature>
<dbReference type="InterPro" id="IPR012340">
    <property type="entry name" value="NA-bd_OB-fold"/>
</dbReference>
<dbReference type="Proteomes" id="UP000672657">
    <property type="component" value="Unassembled WGS sequence"/>
</dbReference>
<evidence type="ECO:0000313" key="3">
    <source>
        <dbReference type="Proteomes" id="UP000672657"/>
    </source>
</evidence>
<dbReference type="InterPro" id="IPR052513">
    <property type="entry name" value="Thioester_dehydratase-like"/>
</dbReference>
<dbReference type="InterPro" id="IPR002878">
    <property type="entry name" value="ChsH2_C"/>
</dbReference>
<dbReference type="PANTHER" id="PTHR34075">
    <property type="entry name" value="BLR3430 PROTEIN"/>
    <property type="match status" value="1"/>
</dbReference>
<dbReference type="Pfam" id="PF01796">
    <property type="entry name" value="OB_ChsH2_C"/>
    <property type="match status" value="1"/>
</dbReference>
<comment type="caution">
    <text evidence="2">The sequence shown here is derived from an EMBL/GenBank/DDBJ whole genome shotgun (WGS) entry which is preliminary data.</text>
</comment>